<dbReference type="RefSeq" id="WP_083334902.1">
    <property type="nucleotide sequence ID" value="NZ_FNHF01000005.1"/>
</dbReference>
<evidence type="ECO:0000259" key="1">
    <source>
        <dbReference type="Pfam" id="PF12671"/>
    </source>
</evidence>
<keyword evidence="3" id="KW-1185">Reference proteome</keyword>
<reference evidence="3" key="1">
    <citation type="submission" date="2016-10" db="EMBL/GenBank/DDBJ databases">
        <authorList>
            <person name="Varghese N."/>
            <person name="Submissions S."/>
        </authorList>
    </citation>
    <scope>NUCLEOTIDE SEQUENCE [LARGE SCALE GENOMIC DNA]</scope>
    <source>
        <strain evidence="3">CGMCC 1.6199</strain>
    </source>
</reference>
<dbReference type="Pfam" id="PF12671">
    <property type="entry name" value="Amidase_6"/>
    <property type="match status" value="1"/>
</dbReference>
<dbReference type="Proteomes" id="UP000182347">
    <property type="component" value="Unassembled WGS sequence"/>
</dbReference>
<name>A0A1G9W3A1_9BACI</name>
<dbReference type="STRING" id="482461.SAMN05216244_3401"/>
<organism evidence="2 3">
    <name type="scientific">Sediminibacillus halophilus</name>
    <dbReference type="NCBI Taxonomy" id="482461"/>
    <lineage>
        <taxon>Bacteria</taxon>
        <taxon>Bacillati</taxon>
        <taxon>Bacillota</taxon>
        <taxon>Bacilli</taxon>
        <taxon>Bacillales</taxon>
        <taxon>Bacillaceae</taxon>
        <taxon>Sediminibacillus</taxon>
    </lineage>
</organism>
<dbReference type="EMBL" id="FNHF01000005">
    <property type="protein sequence ID" value="SDM78661.1"/>
    <property type="molecule type" value="Genomic_DNA"/>
</dbReference>
<gene>
    <name evidence="2" type="ORF">SAMN05216244_3401</name>
</gene>
<dbReference type="Gene3D" id="3.90.1720.10">
    <property type="entry name" value="endopeptidase domain like (from Nostoc punctiforme)"/>
    <property type="match status" value="1"/>
</dbReference>
<accession>A0A1G9W3A1</accession>
<evidence type="ECO:0000313" key="3">
    <source>
        <dbReference type="Proteomes" id="UP000182347"/>
    </source>
</evidence>
<dbReference type="AlphaFoldDB" id="A0A1G9W3A1"/>
<evidence type="ECO:0000313" key="2">
    <source>
        <dbReference type="EMBL" id="SDM78661.1"/>
    </source>
</evidence>
<dbReference type="InterPro" id="IPR024301">
    <property type="entry name" value="Amidase_6"/>
</dbReference>
<dbReference type="PANTHER" id="PTHR40032:SF1">
    <property type="entry name" value="EXPORTED PROTEIN"/>
    <property type="match status" value="1"/>
</dbReference>
<sequence length="287" mass="33831">MDDKQLLTAYWQHLLEQRKDGEPDNWIARKKRLHEERGNKVPRIRGEGKLLRKIQEQKGQCRIEYDLLAVFFIKQGNSFYHEEEQRRHTAIIQAGRVASDELVLPPETAKQLPAIEVFGKEEARSQRFDYDRRAAVQYAERWWNDYNPEFRKFAVDCTSYVSQCLYAGGAPMWGMPDKGRGWWYQANSWSYSWAVAHSLRWYLSGSTQGLKGKEVERASDLLPGDVICYDFQGDGRWDHNTIVVSKDTNGEPLVNAHTDNSRHRYWEYRDSMAWTEDCQYKFFRIGE</sequence>
<feature type="domain" description="Putative amidase" evidence="1">
    <location>
        <begin position="129"/>
        <end position="277"/>
    </location>
</feature>
<proteinExistence type="predicted"/>
<dbReference type="OrthoDB" id="9812429at2"/>
<protein>
    <submittedName>
        <fullName evidence="2">Putative amidase domain-containing protein</fullName>
    </submittedName>
</protein>
<dbReference type="PANTHER" id="PTHR40032">
    <property type="entry name" value="EXPORTED PROTEIN-RELATED"/>
    <property type="match status" value="1"/>
</dbReference>